<dbReference type="Gene3D" id="1.10.10.10">
    <property type="entry name" value="Winged helix-like DNA-binding domain superfamily/Winged helix DNA-binding domain"/>
    <property type="match status" value="1"/>
</dbReference>
<dbReference type="PRINTS" id="PR00039">
    <property type="entry name" value="HTHLYSR"/>
</dbReference>
<name>A0A211ZS30_9PROT</name>
<dbReference type="EMBL" id="NHON01000010">
    <property type="protein sequence ID" value="OWJ67877.1"/>
    <property type="molecule type" value="Genomic_DNA"/>
</dbReference>
<comment type="caution">
    <text evidence="6">The sequence shown here is derived from an EMBL/GenBank/DDBJ whole genome shotgun (WGS) entry which is preliminary data.</text>
</comment>
<organism evidence="6 7">
    <name type="scientific">Inquilinus limosus</name>
    <dbReference type="NCBI Taxonomy" id="171674"/>
    <lineage>
        <taxon>Bacteria</taxon>
        <taxon>Pseudomonadati</taxon>
        <taxon>Pseudomonadota</taxon>
        <taxon>Alphaproteobacteria</taxon>
        <taxon>Rhodospirillales</taxon>
        <taxon>Rhodospirillaceae</taxon>
        <taxon>Inquilinus</taxon>
    </lineage>
</organism>
<feature type="domain" description="HTH lysR-type" evidence="5">
    <location>
        <begin position="6"/>
        <end position="63"/>
    </location>
</feature>
<dbReference type="PANTHER" id="PTHR30579">
    <property type="entry name" value="TRANSCRIPTIONAL REGULATOR"/>
    <property type="match status" value="1"/>
</dbReference>
<dbReference type="Gene3D" id="3.40.190.10">
    <property type="entry name" value="Periplasmic binding protein-like II"/>
    <property type="match status" value="2"/>
</dbReference>
<dbReference type="PANTHER" id="PTHR30579:SF7">
    <property type="entry name" value="HTH-TYPE TRANSCRIPTIONAL REGULATOR LRHA-RELATED"/>
    <property type="match status" value="1"/>
</dbReference>
<gene>
    <name evidence="6" type="ORF">BWR60_07720</name>
</gene>
<dbReference type="GO" id="GO:0003677">
    <property type="term" value="F:DNA binding"/>
    <property type="evidence" value="ECO:0007669"/>
    <property type="project" value="UniProtKB-KW"/>
</dbReference>
<dbReference type="FunFam" id="1.10.10.10:FF:000001">
    <property type="entry name" value="LysR family transcriptional regulator"/>
    <property type="match status" value="1"/>
</dbReference>
<dbReference type="SUPFAM" id="SSF46785">
    <property type="entry name" value="Winged helix' DNA-binding domain"/>
    <property type="match status" value="1"/>
</dbReference>
<keyword evidence="7" id="KW-1185">Reference proteome</keyword>
<dbReference type="Proteomes" id="UP000196655">
    <property type="component" value="Unassembled WGS sequence"/>
</dbReference>
<dbReference type="InterPro" id="IPR050176">
    <property type="entry name" value="LTTR"/>
</dbReference>
<dbReference type="AlphaFoldDB" id="A0A211ZS30"/>
<evidence type="ECO:0000256" key="1">
    <source>
        <dbReference type="ARBA" id="ARBA00009437"/>
    </source>
</evidence>
<dbReference type="PROSITE" id="PS50931">
    <property type="entry name" value="HTH_LYSR"/>
    <property type="match status" value="1"/>
</dbReference>
<dbReference type="Pfam" id="PF03466">
    <property type="entry name" value="LysR_substrate"/>
    <property type="match status" value="1"/>
</dbReference>
<dbReference type="OrthoDB" id="9789529at2"/>
<dbReference type="InterPro" id="IPR036388">
    <property type="entry name" value="WH-like_DNA-bd_sf"/>
</dbReference>
<evidence type="ECO:0000313" key="6">
    <source>
        <dbReference type="EMBL" id="OWJ67877.1"/>
    </source>
</evidence>
<comment type="similarity">
    <text evidence="1">Belongs to the LysR transcriptional regulatory family.</text>
</comment>
<keyword evidence="3" id="KW-0238">DNA-binding</keyword>
<evidence type="ECO:0000313" key="7">
    <source>
        <dbReference type="Proteomes" id="UP000196655"/>
    </source>
</evidence>
<proteinExistence type="inferred from homology"/>
<dbReference type="Pfam" id="PF00126">
    <property type="entry name" value="HTH_1"/>
    <property type="match status" value="1"/>
</dbReference>
<keyword evidence="2" id="KW-0805">Transcription regulation</keyword>
<accession>A0A211ZS30</accession>
<dbReference type="SUPFAM" id="SSF53850">
    <property type="entry name" value="Periplasmic binding protein-like II"/>
    <property type="match status" value="1"/>
</dbReference>
<evidence type="ECO:0000259" key="5">
    <source>
        <dbReference type="PROSITE" id="PS50931"/>
    </source>
</evidence>
<evidence type="ECO:0000256" key="3">
    <source>
        <dbReference type="ARBA" id="ARBA00023125"/>
    </source>
</evidence>
<evidence type="ECO:0000256" key="4">
    <source>
        <dbReference type="ARBA" id="ARBA00023163"/>
    </source>
</evidence>
<dbReference type="InterPro" id="IPR005119">
    <property type="entry name" value="LysR_subst-bd"/>
</dbReference>
<dbReference type="InterPro" id="IPR036390">
    <property type="entry name" value="WH_DNA-bd_sf"/>
</dbReference>
<evidence type="ECO:0000256" key="2">
    <source>
        <dbReference type="ARBA" id="ARBA00023015"/>
    </source>
</evidence>
<dbReference type="STRING" id="1122125.GCA_000423185_00401"/>
<sequence length="297" mass="31434">MGRWMLDPELLRAFVAVADHGSFTRGAAALNRTQSAVSMQIQRLEGAIGTAVLDRSRRGLRLTPAGEVLLGYARRILSVSAEAMGRLRDLQVEGTVRLGVMEDYGTRLVPPLLAGFAAAHPRIQVEMVTGLTTPMLPRLGERFDLVLAMHAAGDGGGIFLRREQAVWAAGRDVSAKAGIAEAAADGPLPLALYPQGCLFRAWAMAALDAAGRPWRLAFVSHSLAAVTAIAAQGLAVTVVKAGLLPPELRRLGDRDGLPPLPEADIRLHRSPGLGPAGELLARHLADGLILPERGGEV</sequence>
<dbReference type="InterPro" id="IPR000847">
    <property type="entry name" value="LysR_HTH_N"/>
</dbReference>
<reference evidence="7" key="1">
    <citation type="submission" date="2017-05" db="EMBL/GenBank/DDBJ databases">
        <authorList>
            <person name="Macchi M."/>
            <person name="Festa S."/>
            <person name="Coppotelli B.M."/>
            <person name="Morelli I.S."/>
        </authorList>
    </citation>
    <scope>NUCLEOTIDE SEQUENCE [LARGE SCALE GENOMIC DNA]</scope>
    <source>
        <strain evidence="7">I</strain>
    </source>
</reference>
<keyword evidence="4" id="KW-0804">Transcription</keyword>
<protein>
    <submittedName>
        <fullName evidence="6">LysR family transcriptional regulator</fullName>
    </submittedName>
</protein>
<dbReference type="GO" id="GO:0003700">
    <property type="term" value="F:DNA-binding transcription factor activity"/>
    <property type="evidence" value="ECO:0007669"/>
    <property type="project" value="InterPro"/>
</dbReference>